<proteinExistence type="predicted"/>
<dbReference type="AlphaFoldDB" id="A0A0N5CJ04"/>
<dbReference type="Proteomes" id="UP000046392">
    <property type="component" value="Unplaced"/>
</dbReference>
<keyword evidence="1" id="KW-1185">Reference proteome</keyword>
<name>A0A0N5CJ04_STREA</name>
<dbReference type="WBParaSite" id="SPAL_0001781200.1">
    <property type="protein sequence ID" value="SPAL_0001781200.1"/>
    <property type="gene ID" value="SPAL_0001781200"/>
</dbReference>
<evidence type="ECO:0000313" key="2">
    <source>
        <dbReference type="WBParaSite" id="SPAL_0001781200.1"/>
    </source>
</evidence>
<protein>
    <submittedName>
        <fullName evidence="2">Ovule protein</fullName>
    </submittedName>
</protein>
<organism evidence="1 2">
    <name type="scientific">Strongyloides papillosus</name>
    <name type="common">Intestinal threadworm</name>
    <dbReference type="NCBI Taxonomy" id="174720"/>
    <lineage>
        <taxon>Eukaryota</taxon>
        <taxon>Metazoa</taxon>
        <taxon>Ecdysozoa</taxon>
        <taxon>Nematoda</taxon>
        <taxon>Chromadorea</taxon>
        <taxon>Rhabditida</taxon>
        <taxon>Tylenchina</taxon>
        <taxon>Panagrolaimomorpha</taxon>
        <taxon>Strongyloidoidea</taxon>
        <taxon>Strongyloididae</taxon>
        <taxon>Strongyloides</taxon>
    </lineage>
</organism>
<sequence length="70" mass="8201">LKKHWPNNLITIFTSHRCHLQIQVMEDVGGALQRQKLVKIQQKSHSFRHSVSHPVKLQTILLVSKFYITN</sequence>
<reference evidence="2" key="1">
    <citation type="submission" date="2017-02" db="UniProtKB">
        <authorList>
            <consortium name="WormBaseParasite"/>
        </authorList>
    </citation>
    <scope>IDENTIFICATION</scope>
</reference>
<evidence type="ECO:0000313" key="1">
    <source>
        <dbReference type="Proteomes" id="UP000046392"/>
    </source>
</evidence>
<accession>A0A0N5CJ04</accession>